<evidence type="ECO:0000256" key="2">
    <source>
        <dbReference type="ARBA" id="ARBA00022448"/>
    </source>
</evidence>
<reference evidence="15 16" key="1">
    <citation type="submission" date="2018-05" db="EMBL/GenBank/DDBJ databases">
        <title>Reference genomes for bee gut microbiota database.</title>
        <authorList>
            <person name="Ellegaard K.M."/>
        </authorList>
    </citation>
    <scope>NUCLEOTIDE SEQUENCE [LARGE SCALE GENOMIC DNA]</scope>
    <source>
        <strain evidence="15 16">ESL0177</strain>
    </source>
</reference>
<keyword evidence="6" id="KW-0408">Iron</keyword>
<keyword evidence="8 11" id="KW-0798">TonB box</keyword>
<keyword evidence="12" id="KW-0732">Signal</keyword>
<evidence type="ECO:0008006" key="17">
    <source>
        <dbReference type="Google" id="ProtNLM"/>
    </source>
</evidence>
<protein>
    <recommendedName>
        <fullName evidence="17">TonB-dependent receptor</fullName>
    </recommendedName>
</protein>
<keyword evidence="9 11" id="KW-0472">Membrane</keyword>
<comment type="caution">
    <text evidence="15">The sequence shown here is derived from an EMBL/GenBank/DDBJ whole genome shotgun (WGS) entry which is preliminary data.</text>
</comment>
<feature type="domain" description="TonB-dependent receptor-like beta-barrel" evidence="13">
    <location>
        <begin position="268"/>
        <end position="639"/>
    </location>
</feature>
<dbReference type="PANTHER" id="PTHR32552:SF81">
    <property type="entry name" value="TONB-DEPENDENT OUTER MEMBRANE RECEPTOR"/>
    <property type="match status" value="1"/>
</dbReference>
<dbReference type="InterPro" id="IPR036942">
    <property type="entry name" value="Beta-barrel_TonB_sf"/>
</dbReference>
<evidence type="ECO:0000256" key="12">
    <source>
        <dbReference type="SAM" id="SignalP"/>
    </source>
</evidence>
<dbReference type="InterPro" id="IPR000531">
    <property type="entry name" value="Beta-barrel_TonB"/>
</dbReference>
<dbReference type="SUPFAM" id="SSF56935">
    <property type="entry name" value="Porins"/>
    <property type="match status" value="1"/>
</dbReference>
<dbReference type="Proteomes" id="UP000247483">
    <property type="component" value="Unassembled WGS sequence"/>
</dbReference>
<evidence type="ECO:0000313" key="16">
    <source>
        <dbReference type="Proteomes" id="UP000247483"/>
    </source>
</evidence>
<dbReference type="GO" id="GO:0006826">
    <property type="term" value="P:iron ion transport"/>
    <property type="evidence" value="ECO:0007669"/>
    <property type="project" value="UniProtKB-KW"/>
</dbReference>
<evidence type="ECO:0000256" key="4">
    <source>
        <dbReference type="ARBA" id="ARBA00022496"/>
    </source>
</evidence>
<organism evidence="15 16">
    <name type="scientific">Gilliamella apicola</name>
    <dbReference type="NCBI Taxonomy" id="1196095"/>
    <lineage>
        <taxon>Bacteria</taxon>
        <taxon>Pseudomonadati</taxon>
        <taxon>Pseudomonadota</taxon>
        <taxon>Gammaproteobacteria</taxon>
        <taxon>Orbales</taxon>
        <taxon>Orbaceae</taxon>
        <taxon>Gilliamella</taxon>
    </lineage>
</organism>
<evidence type="ECO:0000256" key="6">
    <source>
        <dbReference type="ARBA" id="ARBA00023004"/>
    </source>
</evidence>
<sequence>MENLTVKFSLFSLCLMSCYSSIVLAESNIKDIKEDIEKDKLDTITVTGEGVHRSELQTSSSLSVITNKDIERRPDLYSLTTVLKQTSNILETGLGNQLPSIRGVEGSSAHGAISFLAGARPRVNVQVDGDNSNYNELAFETKSLWDIKQVEVYRGPQSYAQGRNSIAGAIVMQSNDPINKFEAAAKTDYGNQNRRQLAAMLSGPLVDEQLLFRFTVDDQGRKSYEHLANYHPAGDSRKFKSTTTKAKLLWLPSAVPDFYSRLTFKHVDSRNPQGEFKPTTDYDTYRSVFKIRTSSTIWDVGYQFNDTWEFENKVIYSNYIHDRFSLPSGAPSRVEGHKWQVQPILKYNDGTYQGLFGLFYFQSPQDDSILLGVRNRYHDVTKTKAVLGEFTFKPIDVIEVNLSARYEQEKHTRKGGSLFTLDYDNKTNVFLPKFDVAYLISDDQRIGAKIARGYNPGGAGITFTYPFSTYNYGTEYLWNYELYHRWLSDDKRLKINTNIFYNDYKDMQIEYSHPLGITIANADKAITYGAEFNVEWQATQNLNLNSGLGLLKTKIEKYSDSKSYNGNKLTRAPGYTFNLGGYYNLPYGLETGLNASFVDSYFTDASNNRASKIDSYYQANAYIAYNFKQGRIMLYADNVFNSHDKISLMSSSSRYSTYQQPRQVGISAQINY</sequence>
<keyword evidence="3" id="KW-1134">Transmembrane beta strand</keyword>
<keyword evidence="7" id="KW-0406">Ion transport</keyword>
<dbReference type="Gene3D" id="2.40.170.20">
    <property type="entry name" value="TonB-dependent receptor, beta-barrel domain"/>
    <property type="match status" value="1"/>
</dbReference>
<dbReference type="InterPro" id="IPR010916">
    <property type="entry name" value="TonB_box_CS"/>
</dbReference>
<name>A0A2V4E5S8_9GAMM</name>
<evidence type="ECO:0000256" key="10">
    <source>
        <dbReference type="ARBA" id="ARBA00023237"/>
    </source>
</evidence>
<evidence type="ECO:0000256" key="5">
    <source>
        <dbReference type="ARBA" id="ARBA00022692"/>
    </source>
</evidence>
<evidence type="ECO:0000256" key="8">
    <source>
        <dbReference type="ARBA" id="ARBA00023077"/>
    </source>
</evidence>
<dbReference type="RefSeq" id="WP_110422869.1">
    <property type="nucleotide sequence ID" value="NZ_QGLP01000004.1"/>
</dbReference>
<evidence type="ECO:0000259" key="14">
    <source>
        <dbReference type="Pfam" id="PF07715"/>
    </source>
</evidence>
<feature type="domain" description="TonB-dependent receptor plug" evidence="14">
    <location>
        <begin position="57"/>
        <end position="169"/>
    </location>
</feature>
<dbReference type="AlphaFoldDB" id="A0A2V4E5S8"/>
<keyword evidence="2" id="KW-0813">Transport</keyword>
<evidence type="ECO:0000256" key="9">
    <source>
        <dbReference type="ARBA" id="ARBA00023136"/>
    </source>
</evidence>
<keyword evidence="5" id="KW-0812">Transmembrane</keyword>
<comment type="subcellular location">
    <subcellularLocation>
        <location evidence="1">Cell outer membrane</location>
        <topology evidence="1">Multi-pass membrane protein</topology>
    </subcellularLocation>
</comment>
<dbReference type="PROSITE" id="PS00430">
    <property type="entry name" value="TONB_DEPENDENT_REC_1"/>
    <property type="match status" value="1"/>
</dbReference>
<feature type="signal peptide" evidence="12">
    <location>
        <begin position="1"/>
        <end position="25"/>
    </location>
</feature>
<dbReference type="GO" id="GO:0009279">
    <property type="term" value="C:cell outer membrane"/>
    <property type="evidence" value="ECO:0007669"/>
    <property type="project" value="UniProtKB-SubCell"/>
</dbReference>
<keyword evidence="4" id="KW-0410">Iron transport</keyword>
<comment type="similarity">
    <text evidence="11">Belongs to the TonB-dependent receptor family.</text>
</comment>
<dbReference type="Pfam" id="PF00593">
    <property type="entry name" value="TonB_dep_Rec_b-barrel"/>
    <property type="match status" value="1"/>
</dbReference>
<evidence type="ECO:0000256" key="1">
    <source>
        <dbReference type="ARBA" id="ARBA00004571"/>
    </source>
</evidence>
<dbReference type="EMBL" id="QGLP01000004">
    <property type="protein sequence ID" value="PXZ05764.1"/>
    <property type="molecule type" value="Genomic_DNA"/>
</dbReference>
<feature type="chain" id="PRO_5015868954" description="TonB-dependent receptor" evidence="12">
    <location>
        <begin position="26"/>
        <end position="672"/>
    </location>
</feature>
<proteinExistence type="inferred from homology"/>
<dbReference type="InterPro" id="IPR039426">
    <property type="entry name" value="TonB-dep_rcpt-like"/>
</dbReference>
<evidence type="ECO:0000256" key="11">
    <source>
        <dbReference type="RuleBase" id="RU003357"/>
    </source>
</evidence>
<accession>A0A2V4E5S8</accession>
<evidence type="ECO:0000313" key="15">
    <source>
        <dbReference type="EMBL" id="PXZ05764.1"/>
    </source>
</evidence>
<dbReference type="InterPro" id="IPR012910">
    <property type="entry name" value="Plug_dom"/>
</dbReference>
<dbReference type="Pfam" id="PF07715">
    <property type="entry name" value="Plug"/>
    <property type="match status" value="1"/>
</dbReference>
<evidence type="ECO:0000259" key="13">
    <source>
        <dbReference type="Pfam" id="PF00593"/>
    </source>
</evidence>
<evidence type="ECO:0000256" key="3">
    <source>
        <dbReference type="ARBA" id="ARBA00022452"/>
    </source>
</evidence>
<keyword evidence="10" id="KW-0998">Cell outer membrane</keyword>
<evidence type="ECO:0000256" key="7">
    <source>
        <dbReference type="ARBA" id="ARBA00023065"/>
    </source>
</evidence>
<gene>
    <name evidence="15" type="ORF">DKK79_03565</name>
</gene>
<dbReference type="PANTHER" id="PTHR32552">
    <property type="entry name" value="FERRICHROME IRON RECEPTOR-RELATED"/>
    <property type="match status" value="1"/>
</dbReference>